<evidence type="ECO:0000256" key="6">
    <source>
        <dbReference type="HAMAP-Rule" id="MF_01876"/>
    </source>
</evidence>
<dbReference type="GO" id="GO:0016798">
    <property type="term" value="F:hydrolase activity, acting on glycosyl bonds"/>
    <property type="evidence" value="ECO:0007669"/>
    <property type="project" value="UniProtKB-KW"/>
</dbReference>
<comment type="cofactor">
    <cofactor evidence="6">
        <name>Mn(2+)</name>
        <dbReference type="ChEBI" id="CHEBI:29035"/>
    </cofactor>
    <text evidence="6">Binds 1 Mn(2+) ion per subunit.</text>
</comment>
<feature type="binding site" evidence="6">
    <location>
        <begin position="146"/>
        <end position="148"/>
    </location>
    <ligand>
        <name>substrate</name>
    </ligand>
</feature>
<feature type="binding site" evidence="6">
    <location>
        <position position="92"/>
    </location>
    <ligand>
        <name>substrate</name>
    </ligand>
</feature>
<dbReference type="RefSeq" id="WP_341375275.1">
    <property type="nucleotide sequence ID" value="NZ_JBBUTF010000014.1"/>
</dbReference>
<keyword evidence="3 6" id="KW-0464">Manganese</keyword>
<feature type="active site" description="Proton donor" evidence="6">
    <location>
        <position position="30"/>
    </location>
</feature>
<dbReference type="HAMAP" id="MF_01876">
    <property type="entry name" value="PsiMP_glycosidase"/>
    <property type="match status" value="1"/>
</dbReference>
<dbReference type="InterPro" id="IPR022830">
    <property type="entry name" value="Indigdn_synthA-like"/>
</dbReference>
<gene>
    <name evidence="6" type="primary">psuG</name>
    <name evidence="7" type="ORF">AACH11_16180</name>
</gene>
<evidence type="ECO:0000256" key="1">
    <source>
        <dbReference type="ARBA" id="ARBA00022723"/>
    </source>
</evidence>
<keyword evidence="5 6" id="KW-0326">Glycosidase</keyword>
<evidence type="ECO:0000256" key="3">
    <source>
        <dbReference type="ARBA" id="ARBA00023211"/>
    </source>
</evidence>
<evidence type="ECO:0000313" key="7">
    <source>
        <dbReference type="EMBL" id="MEK8027502.1"/>
    </source>
</evidence>
<comment type="catalytic activity">
    <reaction evidence="6">
        <text>D-ribose 5-phosphate + uracil = psi-UMP + H2O</text>
        <dbReference type="Rhea" id="RHEA:18337"/>
        <dbReference type="ChEBI" id="CHEBI:15377"/>
        <dbReference type="ChEBI" id="CHEBI:17568"/>
        <dbReference type="ChEBI" id="CHEBI:58380"/>
        <dbReference type="ChEBI" id="CHEBI:78346"/>
        <dbReference type="EC" id="4.2.1.70"/>
    </reaction>
</comment>
<protein>
    <recommendedName>
        <fullName evidence="6">Pseudouridine-5'-phosphate glycosidase</fullName>
        <shortName evidence="6">PsiMP glycosidase</shortName>
        <ecNumber evidence="6">4.2.1.70</ecNumber>
    </recommendedName>
</protein>
<comment type="function">
    <text evidence="6">Catalyzes the reversible cleavage of pseudouridine 5'-phosphate (PsiMP) to ribose 5-phosphate and uracil. Functions biologically in the cleavage direction, as part of a pseudouridine degradation pathway.</text>
</comment>
<feature type="active site" description="Nucleophile" evidence="6">
    <location>
        <position position="165"/>
    </location>
</feature>
<sequence>MTTPPTHPLLDLSPEVAAALAEGRPVVALESTIISHGMPWPQNAQTALAVQRRVREHGAVPATIAVLGGRFKAGLSDDEIERLARIGPAAVKASRRDLALLAARRGDGATTVAATMIIAALAGIRVFATGGIGGVHRGAASTMDISADLQELARTPVAVVCAGIKSILDLGLTREYLETHGVPLLGWQCDALPAFYSRDSGHPVDARLADAAEAAAVMHAHWLIGPPDGAHGWGPRPAAVARLATRAAGAADAVGAMGSVGAADAVNAVNAVGAAAFGPAPGGGLVIANPIPLEHALPRERVDGAIDQALAEADAQGIHGKASTPFLLARVAELTGGVSLAANIQLVLDNARVAAGIAVAYQQRLQAATGGD</sequence>
<feature type="binding site" evidence="6">
    <location>
        <position position="112"/>
    </location>
    <ligand>
        <name>substrate</name>
    </ligand>
</feature>
<dbReference type="EMBL" id="JBBUTF010000014">
    <property type="protein sequence ID" value="MEK8027502.1"/>
    <property type="molecule type" value="Genomic_DNA"/>
</dbReference>
<keyword evidence="2 6" id="KW-0378">Hydrolase</keyword>
<dbReference type="PANTHER" id="PTHR42909:SF1">
    <property type="entry name" value="CARBOHYDRATE KINASE PFKB DOMAIN-CONTAINING PROTEIN"/>
    <property type="match status" value="1"/>
</dbReference>
<keyword evidence="1 6" id="KW-0479">Metal-binding</keyword>
<reference evidence="7 8" key="1">
    <citation type="submission" date="2024-04" db="EMBL/GenBank/DDBJ databases">
        <title>Novel species of the genus Ideonella isolated from streams.</title>
        <authorList>
            <person name="Lu H."/>
        </authorList>
    </citation>
    <scope>NUCLEOTIDE SEQUENCE [LARGE SCALE GENOMIC DNA]</scope>
    <source>
        <strain evidence="7 8">BYS139W</strain>
    </source>
</reference>
<dbReference type="Proteomes" id="UP001368500">
    <property type="component" value="Unassembled WGS sequence"/>
</dbReference>
<comment type="similarity">
    <text evidence="6">Belongs to the pseudouridine-5'-phosphate glycosidase family.</text>
</comment>
<comment type="subunit">
    <text evidence="6">Homotrimer.</text>
</comment>
<dbReference type="PANTHER" id="PTHR42909">
    <property type="entry name" value="ZGC:136858"/>
    <property type="match status" value="1"/>
</dbReference>
<name>A0ABU9BC70_9BURK</name>
<evidence type="ECO:0000256" key="4">
    <source>
        <dbReference type="ARBA" id="ARBA00023239"/>
    </source>
</evidence>
<keyword evidence="4 6" id="KW-0456">Lyase</keyword>
<evidence type="ECO:0000313" key="8">
    <source>
        <dbReference type="Proteomes" id="UP001368500"/>
    </source>
</evidence>
<evidence type="ECO:0000256" key="5">
    <source>
        <dbReference type="ARBA" id="ARBA00023295"/>
    </source>
</evidence>
<accession>A0ABU9BC70</accession>
<evidence type="ECO:0000256" key="2">
    <source>
        <dbReference type="ARBA" id="ARBA00022801"/>
    </source>
</evidence>
<comment type="caution">
    <text evidence="7">The sequence shown here is derived from an EMBL/GenBank/DDBJ whole genome shotgun (WGS) entry which is preliminary data.</text>
</comment>
<dbReference type="Gene3D" id="3.40.1790.10">
    <property type="entry name" value="Indigoidine synthase domain"/>
    <property type="match status" value="2"/>
</dbReference>
<feature type="binding site" evidence="6">
    <location>
        <position position="144"/>
    </location>
    <ligand>
        <name>Mn(2+)</name>
        <dbReference type="ChEBI" id="CHEBI:29035"/>
    </ligand>
</feature>
<proteinExistence type="inferred from homology"/>
<dbReference type="SUPFAM" id="SSF110581">
    <property type="entry name" value="Indigoidine synthase A-like"/>
    <property type="match status" value="2"/>
</dbReference>
<dbReference type="Pfam" id="PF04227">
    <property type="entry name" value="Indigoidine_A"/>
    <property type="match status" value="2"/>
</dbReference>
<keyword evidence="8" id="KW-1185">Reference proteome</keyword>
<dbReference type="EC" id="4.2.1.70" evidence="6"/>
<dbReference type="InterPro" id="IPR007342">
    <property type="entry name" value="PsuG"/>
</dbReference>
<organism evidence="7 8">
    <name type="scientific">Pseudaquabacterium rugosum</name>
    <dbReference type="NCBI Taxonomy" id="2984194"/>
    <lineage>
        <taxon>Bacteria</taxon>
        <taxon>Pseudomonadati</taxon>
        <taxon>Pseudomonadota</taxon>
        <taxon>Betaproteobacteria</taxon>
        <taxon>Burkholderiales</taxon>
        <taxon>Sphaerotilaceae</taxon>
        <taxon>Pseudaquabacterium</taxon>
    </lineage>
</organism>